<accession>A0A0E9VIU6</accession>
<sequence length="22" mass="2450">MGYAISVFQNGTLHFMPLAQSH</sequence>
<dbReference type="AlphaFoldDB" id="A0A0E9VIU6"/>
<reference evidence="1" key="1">
    <citation type="submission" date="2014-11" db="EMBL/GenBank/DDBJ databases">
        <authorList>
            <person name="Amaro Gonzalez C."/>
        </authorList>
    </citation>
    <scope>NUCLEOTIDE SEQUENCE</scope>
</reference>
<protein>
    <submittedName>
        <fullName evidence="1">Uncharacterized protein</fullName>
    </submittedName>
</protein>
<name>A0A0E9VIU6_ANGAN</name>
<reference evidence="1" key="2">
    <citation type="journal article" date="2015" name="Fish Shellfish Immunol.">
        <title>Early steps in the European eel (Anguilla anguilla)-Vibrio vulnificus interaction in the gills: Role of the RtxA13 toxin.</title>
        <authorList>
            <person name="Callol A."/>
            <person name="Pajuelo D."/>
            <person name="Ebbesson L."/>
            <person name="Teles M."/>
            <person name="MacKenzie S."/>
            <person name="Amaro C."/>
        </authorList>
    </citation>
    <scope>NUCLEOTIDE SEQUENCE</scope>
</reference>
<dbReference type="EMBL" id="GBXM01031419">
    <property type="protein sequence ID" value="JAH77158.1"/>
    <property type="molecule type" value="Transcribed_RNA"/>
</dbReference>
<proteinExistence type="predicted"/>
<organism evidence="1">
    <name type="scientific">Anguilla anguilla</name>
    <name type="common">European freshwater eel</name>
    <name type="synonym">Muraena anguilla</name>
    <dbReference type="NCBI Taxonomy" id="7936"/>
    <lineage>
        <taxon>Eukaryota</taxon>
        <taxon>Metazoa</taxon>
        <taxon>Chordata</taxon>
        <taxon>Craniata</taxon>
        <taxon>Vertebrata</taxon>
        <taxon>Euteleostomi</taxon>
        <taxon>Actinopterygii</taxon>
        <taxon>Neopterygii</taxon>
        <taxon>Teleostei</taxon>
        <taxon>Anguilliformes</taxon>
        <taxon>Anguillidae</taxon>
        <taxon>Anguilla</taxon>
    </lineage>
</organism>
<evidence type="ECO:0000313" key="1">
    <source>
        <dbReference type="EMBL" id="JAH77158.1"/>
    </source>
</evidence>